<keyword evidence="2 7" id="KW-0812">Transmembrane</keyword>
<dbReference type="PANTHER" id="PTHR38766:SF1">
    <property type="entry name" value="FLAGELLAR PROTEIN FLIO"/>
    <property type="match status" value="1"/>
</dbReference>
<dbReference type="NCBIfam" id="TIGR03500">
    <property type="entry name" value="FliO_TIGR"/>
    <property type="match status" value="1"/>
</dbReference>
<comment type="similarity">
    <text evidence="6 7">Belongs to the FliO/MopB family.</text>
</comment>
<keyword evidence="3 7" id="KW-1133">Transmembrane helix</keyword>
<dbReference type="Pfam" id="PF04347">
    <property type="entry name" value="FliO"/>
    <property type="match status" value="1"/>
</dbReference>
<keyword evidence="4 7" id="KW-0472">Membrane</keyword>
<dbReference type="InterPro" id="IPR052205">
    <property type="entry name" value="FliO/MopB"/>
</dbReference>
<evidence type="ECO:0000313" key="9">
    <source>
        <dbReference type="Proteomes" id="UP000596252"/>
    </source>
</evidence>
<evidence type="ECO:0000256" key="2">
    <source>
        <dbReference type="ARBA" id="ARBA00022692"/>
    </source>
</evidence>
<evidence type="ECO:0000256" key="7">
    <source>
        <dbReference type="RuleBase" id="RU362064"/>
    </source>
</evidence>
<keyword evidence="5 7" id="KW-0975">Bacterial flagellum</keyword>
<sequence length="124" mass="12902">MSLTLLSLASTGSAGTDVAGSAGYATTLASMIGGLILVLAVIFVLAYVVRRLNLVPSGGNVVRTLAVTPLGQREKLVLAQVGEKQYLLGVTASQITLIDKLDEPLTIAQDSFASRLKMAKDGQK</sequence>
<keyword evidence="8" id="KW-0969">Cilium</keyword>
<keyword evidence="8" id="KW-0282">Flagellum</keyword>
<evidence type="ECO:0000313" key="8">
    <source>
        <dbReference type="EMBL" id="QRH00559.1"/>
    </source>
</evidence>
<gene>
    <name evidence="8" type="primary">fliO</name>
    <name evidence="8" type="ORF">JQC75_11765</name>
</gene>
<feature type="transmembrane region" description="Helical" evidence="7">
    <location>
        <begin position="24"/>
        <end position="49"/>
    </location>
</feature>
<name>A0ABX7FZV4_9GAMM</name>
<organism evidence="8 9">
    <name type="scientific">Shewanella litorisediminis</name>
    <dbReference type="NCBI Taxonomy" id="1173586"/>
    <lineage>
        <taxon>Bacteria</taxon>
        <taxon>Pseudomonadati</taxon>
        <taxon>Pseudomonadota</taxon>
        <taxon>Gammaproteobacteria</taxon>
        <taxon>Alteromonadales</taxon>
        <taxon>Shewanellaceae</taxon>
        <taxon>Shewanella</taxon>
    </lineage>
</organism>
<keyword evidence="1 7" id="KW-1003">Cell membrane</keyword>
<dbReference type="Proteomes" id="UP000596252">
    <property type="component" value="Chromosome"/>
</dbReference>
<evidence type="ECO:0000256" key="4">
    <source>
        <dbReference type="ARBA" id="ARBA00023136"/>
    </source>
</evidence>
<dbReference type="PANTHER" id="PTHR38766">
    <property type="entry name" value="FLAGELLAR PROTEIN FLIO"/>
    <property type="match status" value="1"/>
</dbReference>
<dbReference type="EMBL" id="CP069213">
    <property type="protein sequence ID" value="QRH00559.1"/>
    <property type="molecule type" value="Genomic_DNA"/>
</dbReference>
<evidence type="ECO:0000256" key="1">
    <source>
        <dbReference type="ARBA" id="ARBA00022475"/>
    </source>
</evidence>
<evidence type="ECO:0000256" key="3">
    <source>
        <dbReference type="ARBA" id="ARBA00022989"/>
    </source>
</evidence>
<proteinExistence type="inferred from homology"/>
<keyword evidence="9" id="KW-1185">Reference proteome</keyword>
<evidence type="ECO:0000256" key="5">
    <source>
        <dbReference type="ARBA" id="ARBA00023143"/>
    </source>
</evidence>
<evidence type="ECO:0000256" key="6">
    <source>
        <dbReference type="ARBA" id="ARBA00037937"/>
    </source>
</evidence>
<accession>A0ABX7FZV4</accession>
<comment type="subcellular location">
    <subcellularLocation>
        <location evidence="7">Cell membrane</location>
    </subcellularLocation>
    <subcellularLocation>
        <location evidence="7">Bacterial flagellum basal body</location>
    </subcellularLocation>
</comment>
<reference evidence="8 9" key="1">
    <citation type="journal article" date="2012" name="Antonie Van Leeuwenhoek">
        <title>Shewanella litorisediminis sp. nov., a gammaproteobacterium isolated from a tidal flat sediment.</title>
        <authorList>
            <person name="Lee M.H."/>
            <person name="Yoon J.H."/>
        </authorList>
    </citation>
    <scope>NUCLEOTIDE SEQUENCE [LARGE SCALE GENOMIC DNA]</scope>
    <source>
        <strain evidence="8 9">SMK1-12</strain>
    </source>
</reference>
<protein>
    <recommendedName>
        <fullName evidence="7">Flagellar protein</fullName>
    </recommendedName>
</protein>
<keyword evidence="8" id="KW-0966">Cell projection</keyword>
<dbReference type="InterPro" id="IPR022781">
    <property type="entry name" value="Flagellar_biosynth_FliO"/>
</dbReference>